<keyword evidence="1" id="KW-0560">Oxidoreductase</keyword>
<dbReference type="SUPFAM" id="SSF55347">
    <property type="entry name" value="Glyceraldehyde-3-phosphate dehydrogenase-like, C-terminal domain"/>
    <property type="match status" value="1"/>
</dbReference>
<dbReference type="Pfam" id="PF01408">
    <property type="entry name" value="GFO_IDH_MocA"/>
    <property type="match status" value="1"/>
</dbReference>
<dbReference type="PANTHER" id="PTHR43818">
    <property type="entry name" value="BCDNA.GH03377"/>
    <property type="match status" value="1"/>
</dbReference>
<evidence type="ECO:0000313" key="4">
    <source>
        <dbReference type="EMBL" id="NEC33587.1"/>
    </source>
</evidence>
<feature type="domain" description="Gfo/Idh/MocA-like oxidoreductase N-terminal" evidence="2">
    <location>
        <begin position="6"/>
        <end position="128"/>
    </location>
</feature>
<evidence type="ECO:0000256" key="1">
    <source>
        <dbReference type="ARBA" id="ARBA00023002"/>
    </source>
</evidence>
<dbReference type="PANTHER" id="PTHR43818:SF11">
    <property type="entry name" value="BCDNA.GH03377"/>
    <property type="match status" value="1"/>
</dbReference>
<reference evidence="4 5" key="1">
    <citation type="submission" date="2020-01" db="EMBL/GenBank/DDBJ databases">
        <title>Insect and environment-associated Actinomycetes.</title>
        <authorList>
            <person name="Currrie C."/>
            <person name="Chevrette M."/>
            <person name="Carlson C."/>
            <person name="Stubbendieck R."/>
            <person name="Wendt-Pienkowski E."/>
        </authorList>
    </citation>
    <scope>NUCLEOTIDE SEQUENCE [LARGE SCALE GENOMIC DNA]</scope>
    <source>
        <strain evidence="4 5">SID7739</strain>
    </source>
</reference>
<evidence type="ECO:0000259" key="2">
    <source>
        <dbReference type="Pfam" id="PF01408"/>
    </source>
</evidence>
<dbReference type="Pfam" id="PF22685">
    <property type="entry name" value="Gal80p_C-like"/>
    <property type="match status" value="1"/>
</dbReference>
<evidence type="ECO:0000313" key="5">
    <source>
        <dbReference type="Proteomes" id="UP000475666"/>
    </source>
</evidence>
<gene>
    <name evidence="4" type="ORF">G3I66_10405</name>
</gene>
<dbReference type="GO" id="GO:0000166">
    <property type="term" value="F:nucleotide binding"/>
    <property type="evidence" value="ECO:0007669"/>
    <property type="project" value="InterPro"/>
</dbReference>
<dbReference type="GO" id="GO:0016491">
    <property type="term" value="F:oxidoreductase activity"/>
    <property type="evidence" value="ECO:0007669"/>
    <property type="project" value="UniProtKB-KW"/>
</dbReference>
<proteinExistence type="predicted"/>
<dbReference type="Gene3D" id="3.40.50.720">
    <property type="entry name" value="NAD(P)-binding Rossmann-like Domain"/>
    <property type="match status" value="1"/>
</dbReference>
<protein>
    <submittedName>
        <fullName evidence="4">Gfo/Idh/MocA family oxidoreductase</fullName>
    </submittedName>
</protein>
<accession>A0A6G3TA44</accession>
<comment type="caution">
    <text evidence="4">The sequence shown here is derived from an EMBL/GenBank/DDBJ whole genome shotgun (WGS) entry which is preliminary data.</text>
</comment>
<dbReference type="EMBL" id="JAAGMQ010000304">
    <property type="protein sequence ID" value="NEC33587.1"/>
    <property type="molecule type" value="Genomic_DNA"/>
</dbReference>
<organism evidence="4 5">
    <name type="scientific">Streptomyces rubrogriseus</name>
    <dbReference type="NCBI Taxonomy" id="194673"/>
    <lineage>
        <taxon>Bacteria</taxon>
        <taxon>Bacillati</taxon>
        <taxon>Actinomycetota</taxon>
        <taxon>Actinomycetes</taxon>
        <taxon>Kitasatosporales</taxon>
        <taxon>Streptomycetaceae</taxon>
        <taxon>Streptomyces</taxon>
        <taxon>Streptomyces violaceoruber group</taxon>
    </lineage>
</organism>
<dbReference type="Gene3D" id="3.30.360.10">
    <property type="entry name" value="Dihydrodipicolinate Reductase, domain 2"/>
    <property type="match status" value="1"/>
</dbReference>
<sequence length="393" mass="41219">MATEPIRIGVVGASPDRGWAADAHLPALRHLPQYKITAVGTRRADSAHRAARRYGAAHAFTDPRSLAAHPDVELVAIVVKVPDHARLVEAALAAGKHVLCEWPLARTTEEAARLTAAAHGAGVVNAVGLQARHAPTVVRARELIRQGYVGRVTSVTVYSTRGVAAGGRLPAAFAYTLDSTNGAGTLEVAGGHTLDAVQYLLGREMTGLSAALSVQHPRITLDEDARQTGATSPDHVALHATLEGGAALVVHIHDAKNSGAGTRIEISGTQGELAVVSTGPRSGSGLQISELALLGAQGTEPSWQELPLPGSWGTAVPADGLDAAQHTMAVQYAALAVDIREGGSRVPRFADGIELHRLLDAVRLSSATGCRLERRAGGRWPVSSPWPRRRRSR</sequence>
<dbReference type="SUPFAM" id="SSF51735">
    <property type="entry name" value="NAD(P)-binding Rossmann-fold domains"/>
    <property type="match status" value="1"/>
</dbReference>
<dbReference type="InterPro" id="IPR036291">
    <property type="entry name" value="NAD(P)-bd_dom_sf"/>
</dbReference>
<dbReference type="RefSeq" id="WP_164272963.1">
    <property type="nucleotide sequence ID" value="NZ_JAAGMQ010000304.1"/>
</dbReference>
<dbReference type="InterPro" id="IPR055080">
    <property type="entry name" value="Gal80p-like_C"/>
</dbReference>
<dbReference type="InterPro" id="IPR000683">
    <property type="entry name" value="Gfo/Idh/MocA-like_OxRdtase_N"/>
</dbReference>
<dbReference type="AlphaFoldDB" id="A0A6G3TA44"/>
<name>A0A6G3TA44_9ACTN</name>
<dbReference type="InterPro" id="IPR050463">
    <property type="entry name" value="Gfo/Idh/MocA_oxidrdct_glycsds"/>
</dbReference>
<evidence type="ECO:0000259" key="3">
    <source>
        <dbReference type="Pfam" id="PF22685"/>
    </source>
</evidence>
<dbReference type="Proteomes" id="UP000475666">
    <property type="component" value="Unassembled WGS sequence"/>
</dbReference>
<feature type="domain" description="Gal80p-like C-terminal" evidence="3">
    <location>
        <begin position="135"/>
        <end position="275"/>
    </location>
</feature>